<evidence type="ECO:0000256" key="1">
    <source>
        <dbReference type="SAM" id="MobiDB-lite"/>
    </source>
</evidence>
<evidence type="ECO:0000313" key="2">
    <source>
        <dbReference type="EMBL" id="PPF15186.1"/>
    </source>
</evidence>
<gene>
    <name evidence="2" type="ORF">C5C04_04690</name>
    <name evidence="3" type="ORF">C5C40_03565</name>
</gene>
<accession>A0ABD6WBG4</accession>
<name>A0ABD6WBG4_RATRA</name>
<dbReference type="RefSeq" id="WP_097167963.1">
    <property type="nucleotide sequence ID" value="NZ_CP028129.1"/>
</dbReference>
<dbReference type="EMBL" id="PSUL01000006">
    <property type="protein sequence ID" value="PPF15186.1"/>
    <property type="molecule type" value="Genomic_DNA"/>
</dbReference>
<feature type="compositionally biased region" description="Basic residues" evidence="1">
    <location>
        <begin position="184"/>
        <end position="193"/>
    </location>
</feature>
<evidence type="ECO:0000313" key="5">
    <source>
        <dbReference type="Proteomes" id="UP000239698"/>
    </source>
</evidence>
<dbReference type="AlphaFoldDB" id="A0ABD6WBG4"/>
<protein>
    <submittedName>
        <fullName evidence="2">Uncharacterized protein</fullName>
    </submittedName>
</protein>
<sequence>MTDNTVPSPLSGSIPNVVTHATFAGSTGLARTVSSGSLYSSIRVKASITTGTWTIVAGERYVLSGSHQSITNSGQIRFATGSIVKLEQDAELGGNLHFLGTSASRVILTSWRDDSIGGEWANESLAPGCSGWTGPRPATRSSSRQYANIRYCKHPLPHANGRRGLQLNDRPAPVPSVGVGGGIRVRRRSHSRAGRTTARTDSEKRA</sequence>
<dbReference type="Proteomes" id="UP000239698">
    <property type="component" value="Unassembled WGS sequence"/>
</dbReference>
<organism evidence="2 4">
    <name type="scientific">Rathayibacter rathayi</name>
    <name type="common">Corynebacterium rathayi</name>
    <dbReference type="NCBI Taxonomy" id="33887"/>
    <lineage>
        <taxon>Bacteria</taxon>
        <taxon>Bacillati</taxon>
        <taxon>Actinomycetota</taxon>
        <taxon>Actinomycetes</taxon>
        <taxon>Micrococcales</taxon>
        <taxon>Microbacteriaceae</taxon>
        <taxon>Rathayibacter</taxon>
    </lineage>
</organism>
<dbReference type="GeneID" id="49820307"/>
<feature type="region of interest" description="Disordered" evidence="1">
    <location>
        <begin position="163"/>
        <end position="206"/>
    </location>
</feature>
<dbReference type="KEGG" id="rry:C1O28_07465"/>
<evidence type="ECO:0000313" key="3">
    <source>
        <dbReference type="EMBL" id="PPH79030.1"/>
    </source>
</evidence>
<evidence type="ECO:0000313" key="4">
    <source>
        <dbReference type="Proteomes" id="UP000237881"/>
    </source>
</evidence>
<keyword evidence="5" id="KW-1185">Reference proteome</keyword>
<comment type="caution">
    <text evidence="2">The sequence shown here is derived from an EMBL/GenBank/DDBJ whole genome shotgun (WGS) entry which is preliminary data.</text>
</comment>
<dbReference type="EMBL" id="PSVT01000004">
    <property type="protein sequence ID" value="PPH79030.1"/>
    <property type="molecule type" value="Genomic_DNA"/>
</dbReference>
<proteinExistence type="predicted"/>
<dbReference type="Proteomes" id="UP000237881">
    <property type="component" value="Unassembled WGS sequence"/>
</dbReference>
<reference evidence="4 5" key="1">
    <citation type="submission" date="2018-02" db="EMBL/GenBank/DDBJ databases">
        <title>Bacteriophage NCPPB3778 and a type I-E CRISPR drive the evolution of the US Biological Select Agent, Rathayibacter toxicus.</title>
        <authorList>
            <person name="Davis E.W.II."/>
            <person name="Tabima J.F."/>
            <person name="Weisberg A.J."/>
            <person name="Lopes L.D."/>
            <person name="Wiseman M.S."/>
            <person name="Wiseman M.S."/>
            <person name="Pupko T."/>
            <person name="Belcher M.S."/>
            <person name="Sechler A.J."/>
            <person name="Tancos M.A."/>
            <person name="Schroeder B.K."/>
            <person name="Murray T.D."/>
            <person name="Luster D.G."/>
            <person name="Schneider W.L."/>
            <person name="Rogers E."/>
            <person name="Andreote F.D."/>
            <person name="Grunwald N.J."/>
            <person name="Putnam M.L."/>
            <person name="Chang J.H."/>
        </authorList>
    </citation>
    <scope>NUCLEOTIDE SEQUENCE [LARGE SCALE GENOMIC DNA]</scope>
    <source>
        <strain evidence="3 5">AY1D6</strain>
        <strain evidence="2 4">AY1I9</strain>
    </source>
</reference>